<dbReference type="EMBL" id="LKEA01000050">
    <property type="protein sequence ID" value="ROV92387.1"/>
    <property type="molecule type" value="Genomic_DNA"/>
</dbReference>
<evidence type="ECO:0000256" key="11">
    <source>
        <dbReference type="PROSITE-ProRule" id="PRU00339"/>
    </source>
</evidence>
<comment type="function">
    <text evidence="2">PPIases accelerate the folding of proteins. It catalyzes the cis-trans isomerization of proline imidic peptide bonds in oligopeptides.</text>
</comment>
<dbReference type="Proteomes" id="UP000283895">
    <property type="component" value="Unassembled WGS sequence"/>
</dbReference>
<dbReference type="PROSITE" id="PS50072">
    <property type="entry name" value="CSA_PPIASE_2"/>
    <property type="match status" value="1"/>
</dbReference>
<sequence>MATTEDSKPARSRVFFDIQIGSKKAGRVVMELYNDVVPKTAENFRALCTGEKGLGKSGKALHYKGSEFHRVIKQFMIQGGDFTVGNGTGGESIYGEKFDDENFELKHDRPFLLSMANAGPGTNGSQFFVTTVPTPHLDNKHVVFGEVVTGKSVVRQVENLRTQSGDRPQQPATIADCGELSPEEISASSTPGAGKQDALGDPYEDFPEDEGGGEELKAAVVAKIASECKEFGNKAFKAGDVATALDKYEKGLRYLNEEPDLDGEQAEEGKELKARMDAARFTLNSNGALMNIKMGNWEDAARMAGAALAVRGVKDSDRAKALYRRGLAHARLKDEDAAIADLTEANTLAPGDAAVAKELADVKKSVAARVAKEKAAYKKFFA</sequence>
<feature type="compositionally biased region" description="Polar residues" evidence="12">
    <location>
        <begin position="160"/>
        <end position="172"/>
    </location>
</feature>
<evidence type="ECO:0000259" key="13">
    <source>
        <dbReference type="PROSITE" id="PS50072"/>
    </source>
</evidence>
<dbReference type="SUPFAM" id="SSF50891">
    <property type="entry name" value="Cyclophilin-like"/>
    <property type="match status" value="1"/>
</dbReference>
<dbReference type="GO" id="GO:0003755">
    <property type="term" value="F:peptidyl-prolyl cis-trans isomerase activity"/>
    <property type="evidence" value="ECO:0007669"/>
    <property type="project" value="UniProtKB-KW"/>
</dbReference>
<dbReference type="PANTHER" id="PTHR11071">
    <property type="entry name" value="PEPTIDYL-PROLYL CIS-TRANS ISOMERASE"/>
    <property type="match status" value="1"/>
</dbReference>
<dbReference type="FunFam" id="1.25.40.10:FF:000029">
    <property type="entry name" value="peptidyl-prolyl cis-trans isomerase D"/>
    <property type="match status" value="1"/>
</dbReference>
<evidence type="ECO:0000256" key="7">
    <source>
        <dbReference type="ARBA" id="ARBA00022737"/>
    </source>
</evidence>
<dbReference type="FunFam" id="2.40.100.10:FF:000009">
    <property type="entry name" value="Peptidyl-prolyl cis-trans isomerase D"/>
    <property type="match status" value="1"/>
</dbReference>
<organism evidence="14 15">
    <name type="scientific">Cytospora schulzeri</name>
    <dbReference type="NCBI Taxonomy" id="448051"/>
    <lineage>
        <taxon>Eukaryota</taxon>
        <taxon>Fungi</taxon>
        <taxon>Dikarya</taxon>
        <taxon>Ascomycota</taxon>
        <taxon>Pezizomycotina</taxon>
        <taxon>Sordariomycetes</taxon>
        <taxon>Sordariomycetidae</taxon>
        <taxon>Diaporthales</taxon>
        <taxon>Cytosporaceae</taxon>
        <taxon>Cytospora</taxon>
    </lineage>
</organism>
<protein>
    <recommendedName>
        <fullName evidence="5">peptidylprolyl isomerase</fullName>
        <ecNumber evidence="5">5.2.1.8</ecNumber>
    </recommendedName>
</protein>
<evidence type="ECO:0000313" key="14">
    <source>
        <dbReference type="EMBL" id="ROV92387.1"/>
    </source>
</evidence>
<keyword evidence="10" id="KW-0413">Isomerase</keyword>
<dbReference type="InterPro" id="IPR011990">
    <property type="entry name" value="TPR-like_helical_dom_sf"/>
</dbReference>
<evidence type="ECO:0000256" key="1">
    <source>
        <dbReference type="ARBA" id="ARBA00000971"/>
    </source>
</evidence>
<feature type="region of interest" description="Disordered" evidence="12">
    <location>
        <begin position="160"/>
        <end position="212"/>
    </location>
</feature>
<dbReference type="PANTHER" id="PTHR11071:SF561">
    <property type="entry name" value="PEPTIDYL-PROLYL CIS-TRANS ISOMERASE D-RELATED"/>
    <property type="match status" value="1"/>
</dbReference>
<proteinExistence type="inferred from homology"/>
<dbReference type="Pfam" id="PF00160">
    <property type="entry name" value="Pro_isomerase"/>
    <property type="match status" value="1"/>
</dbReference>
<dbReference type="Gene3D" id="2.40.100.10">
    <property type="entry name" value="Cyclophilin-like"/>
    <property type="match status" value="1"/>
</dbReference>
<accession>A0A423VN09</accession>
<dbReference type="InterPro" id="IPR019734">
    <property type="entry name" value="TPR_rpt"/>
</dbReference>
<comment type="subcellular location">
    <subcellularLocation>
        <location evidence="3">Cytoplasm</location>
    </subcellularLocation>
</comment>
<evidence type="ECO:0000256" key="10">
    <source>
        <dbReference type="ARBA" id="ARBA00023235"/>
    </source>
</evidence>
<dbReference type="PROSITE" id="PS50005">
    <property type="entry name" value="TPR"/>
    <property type="match status" value="1"/>
</dbReference>
<keyword evidence="6" id="KW-0963">Cytoplasm</keyword>
<dbReference type="AlphaFoldDB" id="A0A423VN09"/>
<dbReference type="PRINTS" id="PR00153">
    <property type="entry name" value="CSAPPISMRASE"/>
</dbReference>
<evidence type="ECO:0000256" key="4">
    <source>
        <dbReference type="ARBA" id="ARBA00010898"/>
    </source>
</evidence>
<dbReference type="GO" id="GO:0005737">
    <property type="term" value="C:cytoplasm"/>
    <property type="evidence" value="ECO:0007669"/>
    <property type="project" value="UniProtKB-SubCell"/>
</dbReference>
<dbReference type="CDD" id="cd01926">
    <property type="entry name" value="cyclophilin_ABH_like"/>
    <property type="match status" value="1"/>
</dbReference>
<evidence type="ECO:0000256" key="9">
    <source>
        <dbReference type="ARBA" id="ARBA00023110"/>
    </source>
</evidence>
<dbReference type="InterPro" id="IPR002130">
    <property type="entry name" value="Cyclophilin-type_PPIase_dom"/>
</dbReference>
<gene>
    <name evidence="14" type="ORF">VMCG_09139</name>
</gene>
<dbReference type="GO" id="GO:0051082">
    <property type="term" value="F:unfolded protein binding"/>
    <property type="evidence" value="ECO:0007669"/>
    <property type="project" value="UniProtKB-ARBA"/>
</dbReference>
<evidence type="ECO:0000256" key="6">
    <source>
        <dbReference type="ARBA" id="ARBA00022490"/>
    </source>
</evidence>
<evidence type="ECO:0000256" key="2">
    <source>
        <dbReference type="ARBA" id="ARBA00002388"/>
    </source>
</evidence>
<feature type="compositionally biased region" description="Acidic residues" evidence="12">
    <location>
        <begin position="202"/>
        <end position="212"/>
    </location>
</feature>
<feature type="repeat" description="TPR" evidence="11">
    <location>
        <begin position="319"/>
        <end position="352"/>
    </location>
</feature>
<dbReference type="GO" id="GO:0042026">
    <property type="term" value="P:protein refolding"/>
    <property type="evidence" value="ECO:0007669"/>
    <property type="project" value="UniProtKB-ARBA"/>
</dbReference>
<dbReference type="STRING" id="356882.A0A423VN09"/>
<evidence type="ECO:0000256" key="12">
    <source>
        <dbReference type="SAM" id="MobiDB-lite"/>
    </source>
</evidence>
<comment type="similarity">
    <text evidence="4">Belongs to the cyclophilin-type PPIase family. PPIase D subfamily.</text>
</comment>
<evidence type="ECO:0000256" key="5">
    <source>
        <dbReference type="ARBA" id="ARBA00013194"/>
    </source>
</evidence>
<dbReference type="SUPFAM" id="SSF48452">
    <property type="entry name" value="TPR-like"/>
    <property type="match status" value="1"/>
</dbReference>
<feature type="domain" description="PPIase cyclophilin-type" evidence="13">
    <location>
        <begin position="15"/>
        <end position="179"/>
    </location>
</feature>
<comment type="catalytic activity">
    <reaction evidence="1">
        <text>[protein]-peptidylproline (omega=180) = [protein]-peptidylproline (omega=0)</text>
        <dbReference type="Rhea" id="RHEA:16237"/>
        <dbReference type="Rhea" id="RHEA-COMP:10747"/>
        <dbReference type="Rhea" id="RHEA-COMP:10748"/>
        <dbReference type="ChEBI" id="CHEBI:83833"/>
        <dbReference type="ChEBI" id="CHEBI:83834"/>
        <dbReference type="EC" id="5.2.1.8"/>
    </reaction>
</comment>
<dbReference type="InterPro" id="IPR020892">
    <property type="entry name" value="Cyclophilin-type_PPIase_CS"/>
</dbReference>
<keyword evidence="8 11" id="KW-0802">TPR repeat</keyword>
<dbReference type="PROSITE" id="PS00170">
    <property type="entry name" value="CSA_PPIASE_1"/>
    <property type="match status" value="1"/>
</dbReference>
<keyword evidence="7" id="KW-0677">Repeat</keyword>
<keyword evidence="9" id="KW-0697">Rotamase</keyword>
<reference evidence="14 15" key="1">
    <citation type="submission" date="2015-09" db="EMBL/GenBank/DDBJ databases">
        <title>Host preference determinants of Valsa canker pathogens revealed by comparative genomics.</title>
        <authorList>
            <person name="Yin Z."/>
            <person name="Huang L."/>
        </authorList>
    </citation>
    <scope>NUCLEOTIDE SEQUENCE [LARGE SCALE GENOMIC DNA]</scope>
    <source>
        <strain evidence="14 15">03-1</strain>
    </source>
</reference>
<dbReference type="EC" id="5.2.1.8" evidence="5"/>
<dbReference type="SMART" id="SM00028">
    <property type="entry name" value="TPR"/>
    <property type="match status" value="2"/>
</dbReference>
<evidence type="ECO:0000256" key="8">
    <source>
        <dbReference type="ARBA" id="ARBA00022803"/>
    </source>
</evidence>
<name>A0A423VN09_9PEZI</name>
<keyword evidence="15" id="KW-1185">Reference proteome</keyword>
<dbReference type="GO" id="GO:0016018">
    <property type="term" value="F:cyclosporin A binding"/>
    <property type="evidence" value="ECO:0007669"/>
    <property type="project" value="TreeGrafter"/>
</dbReference>
<evidence type="ECO:0000256" key="3">
    <source>
        <dbReference type="ARBA" id="ARBA00004496"/>
    </source>
</evidence>
<evidence type="ECO:0000313" key="15">
    <source>
        <dbReference type="Proteomes" id="UP000283895"/>
    </source>
</evidence>
<dbReference type="Gene3D" id="1.25.40.10">
    <property type="entry name" value="Tetratricopeptide repeat domain"/>
    <property type="match status" value="1"/>
</dbReference>
<dbReference type="OrthoDB" id="193499at2759"/>
<comment type="caution">
    <text evidence="14">The sequence shown here is derived from an EMBL/GenBank/DDBJ whole genome shotgun (WGS) entry which is preliminary data.</text>
</comment>
<dbReference type="InterPro" id="IPR029000">
    <property type="entry name" value="Cyclophilin-like_dom_sf"/>
</dbReference>